<comment type="caution">
    <text evidence="2">The sequence shown here is derived from an EMBL/GenBank/DDBJ whole genome shotgun (WGS) entry which is preliminary data.</text>
</comment>
<sequence length="288" mass="31854">ARLVSWPPQRYERNKRTWYYSACLNITVQTVPFAPRFRVHVSSQVRRWATGLEVRPHALGGATVLLDAPLPWPGGPDRGHRLAVNTLGYDRRQKELVWRRRSPALLLPELDIVRHYPQPEELFAHPERWINGCGDVAAGIVYHPALGTHKVGGGLMPRERAELDAWVEEGLSPVLRRVPDLTRVTRSNTPSLLPRSGPRAAPGVREARLALMRGAALARALKGRALDVEIFWQSPEIRTALLAELPGLIGAAPAEQVGEGADATWRVRCEGVDIRVSARPAGPLVDAL</sequence>
<feature type="non-terminal residue" evidence="2">
    <location>
        <position position="288"/>
    </location>
</feature>
<evidence type="ECO:0000313" key="2">
    <source>
        <dbReference type="EMBL" id="NEE11678.1"/>
    </source>
</evidence>
<feature type="non-terminal residue" evidence="2">
    <location>
        <position position="1"/>
    </location>
</feature>
<dbReference type="Pfam" id="PF13111">
    <property type="entry name" value="pPIWI_RE_X"/>
    <property type="match status" value="1"/>
</dbReference>
<protein>
    <submittedName>
        <fullName evidence="2">DUF3962 domain-containing protein</fullName>
    </submittedName>
</protein>
<name>A0A6G3X1J8_9ACTN</name>
<reference evidence="2" key="1">
    <citation type="submission" date="2020-01" db="EMBL/GenBank/DDBJ databases">
        <title>Insect and environment-associated Actinomycetes.</title>
        <authorList>
            <person name="Currrie C."/>
            <person name="Chevrette M."/>
            <person name="Carlson C."/>
            <person name="Stubbendieck R."/>
            <person name="Wendt-Pienkowski E."/>
        </authorList>
    </citation>
    <scope>NUCLEOTIDE SEQUENCE</scope>
    <source>
        <strain evidence="2">SID7499</strain>
    </source>
</reference>
<accession>A0A6G3X1J8</accession>
<gene>
    <name evidence="2" type="ORF">G3M58_35140</name>
</gene>
<organism evidence="2">
    <name type="scientific">Streptomyces sp. SID7499</name>
    <dbReference type="NCBI Taxonomy" id="2706086"/>
    <lineage>
        <taxon>Bacteria</taxon>
        <taxon>Bacillati</taxon>
        <taxon>Actinomycetota</taxon>
        <taxon>Actinomycetes</taxon>
        <taxon>Kitasatosporales</taxon>
        <taxon>Streptomycetaceae</taxon>
        <taxon>Streptomyces</taxon>
    </lineage>
</organism>
<evidence type="ECO:0000259" key="1">
    <source>
        <dbReference type="Pfam" id="PF13111"/>
    </source>
</evidence>
<dbReference type="EMBL" id="JAAGMN010003652">
    <property type="protein sequence ID" value="NEE11678.1"/>
    <property type="molecule type" value="Genomic_DNA"/>
</dbReference>
<dbReference type="AlphaFoldDB" id="A0A6G3X1J8"/>
<dbReference type="InterPro" id="IPR025085">
    <property type="entry name" value="pPIWI_RE_X"/>
</dbReference>
<feature type="domain" description="pPIWI-RE module N-terminal" evidence="1">
    <location>
        <begin position="1"/>
        <end position="209"/>
    </location>
</feature>
<proteinExistence type="predicted"/>